<evidence type="ECO:0000313" key="1">
    <source>
        <dbReference type="EMBL" id="KAJ4719393.1"/>
    </source>
</evidence>
<keyword evidence="2" id="KW-1185">Reference proteome</keyword>
<protein>
    <submittedName>
        <fullName evidence="1">Pectinesterase</fullName>
    </submittedName>
</protein>
<sequence>MALVNFLLILLLPFFSSFSNATSDDKQSLSTQNLITLACASIGNQDSCLSNLQSALENQGAASPNSILKAALRVSLNEARQTIQTITKFNTLAISYREQLAIEDCKELLDFSVSELAWSLGEMKKIRAGDKNVHYEGNLKAWLSAALSNQDTCLEGFEGTDRRLENFMKGSLQQVTQLITNVLGMYSQLHSLPFRPPRNNATQKESSKFPKWMTDGDKALLAKKPAGMHVDAVVALDGSGHYRSISEAIYAAPSYSNRRYIIYVKKGVYRENVDMKKKKTNIMLIGDGIGATVVTGNRNFMQGWTTFRTATVAVSGKGFIARDMTFRNTAGPQNHQGVALRVDSDQSAFYRCSMEGYQDTLYAHSLRQFYRECNIYGTIDFIFGNGAAVLQHCKIYTRVPLPLQKVTITAQGRKNPNQSTGFSIQDSYVLATQPTYLGRPWKQYSRTVFMNTYMTGLVQPRGWLEWYGNFALSTLWYGEYRNYGPGASLHGRVEWPGYHIIRDASTASFFTARRFIDGMSWLPATGVKFTAGLGN</sequence>
<proteinExistence type="predicted"/>
<accession>A0ACC1Y834</accession>
<organism evidence="1 2">
    <name type="scientific">Melia azedarach</name>
    <name type="common">Chinaberry tree</name>
    <dbReference type="NCBI Taxonomy" id="155640"/>
    <lineage>
        <taxon>Eukaryota</taxon>
        <taxon>Viridiplantae</taxon>
        <taxon>Streptophyta</taxon>
        <taxon>Embryophyta</taxon>
        <taxon>Tracheophyta</taxon>
        <taxon>Spermatophyta</taxon>
        <taxon>Magnoliopsida</taxon>
        <taxon>eudicotyledons</taxon>
        <taxon>Gunneridae</taxon>
        <taxon>Pentapetalae</taxon>
        <taxon>rosids</taxon>
        <taxon>malvids</taxon>
        <taxon>Sapindales</taxon>
        <taxon>Meliaceae</taxon>
        <taxon>Melia</taxon>
    </lineage>
</organism>
<gene>
    <name evidence="1" type="ORF">OWV82_007379</name>
</gene>
<dbReference type="EMBL" id="CM051397">
    <property type="protein sequence ID" value="KAJ4719393.1"/>
    <property type="molecule type" value="Genomic_DNA"/>
</dbReference>
<comment type="caution">
    <text evidence="1">The sequence shown here is derived from an EMBL/GenBank/DDBJ whole genome shotgun (WGS) entry which is preliminary data.</text>
</comment>
<evidence type="ECO:0000313" key="2">
    <source>
        <dbReference type="Proteomes" id="UP001164539"/>
    </source>
</evidence>
<name>A0ACC1Y834_MELAZ</name>
<dbReference type="Proteomes" id="UP001164539">
    <property type="component" value="Chromosome 4"/>
</dbReference>
<reference evidence="1 2" key="1">
    <citation type="journal article" date="2023" name="Science">
        <title>Complex scaffold remodeling in plant triterpene biosynthesis.</title>
        <authorList>
            <person name="De La Pena R."/>
            <person name="Hodgson H."/>
            <person name="Liu J.C."/>
            <person name="Stephenson M.J."/>
            <person name="Martin A.C."/>
            <person name="Owen C."/>
            <person name="Harkess A."/>
            <person name="Leebens-Mack J."/>
            <person name="Jimenez L.E."/>
            <person name="Osbourn A."/>
            <person name="Sattely E.S."/>
        </authorList>
    </citation>
    <scope>NUCLEOTIDE SEQUENCE [LARGE SCALE GENOMIC DNA]</scope>
    <source>
        <strain evidence="2">cv. JPN11</strain>
        <tissue evidence="1">Leaf</tissue>
    </source>
</reference>